<reference evidence="3" key="1">
    <citation type="journal article" date="2019" name="Int. J. Syst. Evol. Microbiol.">
        <title>The Global Catalogue of Microorganisms (GCM) 10K type strain sequencing project: providing services to taxonomists for standard genome sequencing and annotation.</title>
        <authorList>
            <consortium name="The Broad Institute Genomics Platform"/>
            <consortium name="The Broad Institute Genome Sequencing Center for Infectious Disease"/>
            <person name="Wu L."/>
            <person name="Ma J."/>
        </authorList>
    </citation>
    <scope>NUCLEOTIDE SEQUENCE [LARGE SCALE GENOMIC DNA]</scope>
    <source>
        <strain evidence="3">CCM 8934</strain>
    </source>
</reference>
<dbReference type="Gene3D" id="3.40.50.720">
    <property type="entry name" value="NAD(P)-binding Rossmann-like Domain"/>
    <property type="match status" value="1"/>
</dbReference>
<dbReference type="InterPro" id="IPR016040">
    <property type="entry name" value="NAD(P)-bd_dom"/>
</dbReference>
<protein>
    <submittedName>
        <fullName evidence="2">NAD(P)H-binding protein</fullName>
    </submittedName>
</protein>
<dbReference type="InterPro" id="IPR051606">
    <property type="entry name" value="Polyketide_Oxido-like"/>
</dbReference>
<feature type="domain" description="NAD(P)-binding" evidence="1">
    <location>
        <begin position="8"/>
        <end position="185"/>
    </location>
</feature>
<evidence type="ECO:0000313" key="2">
    <source>
        <dbReference type="EMBL" id="MFC6294909.1"/>
    </source>
</evidence>
<organism evidence="2 3">
    <name type="scientific">Lactiplantibacillus daoliensis</name>
    <dbReference type="NCBI Taxonomy" id="2559916"/>
    <lineage>
        <taxon>Bacteria</taxon>
        <taxon>Bacillati</taxon>
        <taxon>Bacillota</taxon>
        <taxon>Bacilli</taxon>
        <taxon>Lactobacillales</taxon>
        <taxon>Lactobacillaceae</taxon>
        <taxon>Lactiplantibacillus</taxon>
    </lineage>
</organism>
<proteinExistence type="predicted"/>
<sequence length="199" mass="21109">MKKVLIIGATGSVGSTTRKCLLANSNDQLTLFARHANRIDANSARETVIQGDVTNVGELAAAMAGQDAVFAALSGNLKVMAESIMAAMAQAQVKRLIFITSMGIYNEIPASLGADGNLESNPMLRGYRAAADVIEASDLDYTIVRPGWFDNGSADYEVTQKGEPFGGHNVSRRAIADLVMQAIDSDAYIKASVGINRPE</sequence>
<dbReference type="RefSeq" id="WP_137606641.1">
    <property type="nucleotide sequence ID" value="NZ_BJDH01000002.1"/>
</dbReference>
<comment type="caution">
    <text evidence="2">The sequence shown here is derived from an EMBL/GenBank/DDBJ whole genome shotgun (WGS) entry which is preliminary data.</text>
</comment>
<dbReference type="SUPFAM" id="SSF51735">
    <property type="entry name" value="NAD(P)-binding Rossmann-fold domains"/>
    <property type="match status" value="1"/>
</dbReference>
<dbReference type="Proteomes" id="UP001596227">
    <property type="component" value="Unassembled WGS sequence"/>
</dbReference>
<name>A0ABW1UGS9_9LACO</name>
<dbReference type="EMBL" id="JBHSSB010000015">
    <property type="protein sequence ID" value="MFC6294909.1"/>
    <property type="molecule type" value="Genomic_DNA"/>
</dbReference>
<keyword evidence="3" id="KW-1185">Reference proteome</keyword>
<evidence type="ECO:0000259" key="1">
    <source>
        <dbReference type="Pfam" id="PF13460"/>
    </source>
</evidence>
<dbReference type="PANTHER" id="PTHR43355:SF2">
    <property type="entry name" value="FLAVIN REDUCTASE (NADPH)"/>
    <property type="match status" value="1"/>
</dbReference>
<dbReference type="InterPro" id="IPR036291">
    <property type="entry name" value="NAD(P)-bd_dom_sf"/>
</dbReference>
<dbReference type="PANTHER" id="PTHR43355">
    <property type="entry name" value="FLAVIN REDUCTASE (NADPH)"/>
    <property type="match status" value="1"/>
</dbReference>
<evidence type="ECO:0000313" key="3">
    <source>
        <dbReference type="Proteomes" id="UP001596227"/>
    </source>
</evidence>
<accession>A0ABW1UGS9</accession>
<dbReference type="Pfam" id="PF13460">
    <property type="entry name" value="NAD_binding_10"/>
    <property type="match status" value="1"/>
</dbReference>
<gene>
    <name evidence="2" type="ORF">ACFQH1_06815</name>
</gene>